<dbReference type="AlphaFoldDB" id="A0A382VSZ6"/>
<feature type="non-terminal residue" evidence="1">
    <location>
        <position position="1"/>
    </location>
</feature>
<proteinExistence type="predicted"/>
<sequence length="91" mass="10784">EFNNDFELAKSNVEYFIRKYRGKNTTERTDAPPNNFADKIAPLEINFEKFKEYKLKDYQIGDKDVFNKNKLKISDEYNNICQTVAKKIHGK</sequence>
<dbReference type="EMBL" id="UINC01154382">
    <property type="protein sequence ID" value="SVD49637.1"/>
    <property type="molecule type" value="Genomic_DNA"/>
</dbReference>
<protein>
    <submittedName>
        <fullName evidence="1">Uncharacterized protein</fullName>
    </submittedName>
</protein>
<evidence type="ECO:0000313" key="1">
    <source>
        <dbReference type="EMBL" id="SVD49637.1"/>
    </source>
</evidence>
<accession>A0A382VSZ6</accession>
<name>A0A382VSZ6_9ZZZZ</name>
<organism evidence="1">
    <name type="scientific">marine metagenome</name>
    <dbReference type="NCBI Taxonomy" id="408172"/>
    <lineage>
        <taxon>unclassified sequences</taxon>
        <taxon>metagenomes</taxon>
        <taxon>ecological metagenomes</taxon>
    </lineage>
</organism>
<gene>
    <name evidence="1" type="ORF">METZ01_LOCUS402491</name>
</gene>
<reference evidence="1" key="1">
    <citation type="submission" date="2018-05" db="EMBL/GenBank/DDBJ databases">
        <authorList>
            <person name="Lanie J.A."/>
            <person name="Ng W.-L."/>
            <person name="Kazmierczak K.M."/>
            <person name="Andrzejewski T.M."/>
            <person name="Davidsen T.M."/>
            <person name="Wayne K.J."/>
            <person name="Tettelin H."/>
            <person name="Glass J.I."/>
            <person name="Rusch D."/>
            <person name="Podicherti R."/>
            <person name="Tsui H.-C.T."/>
            <person name="Winkler M.E."/>
        </authorList>
    </citation>
    <scope>NUCLEOTIDE SEQUENCE</scope>
</reference>